<organism evidence="1 2">
    <name type="scientific">Stutzerimonas stutzeri KOS6</name>
    <dbReference type="NCBI Taxonomy" id="1218352"/>
    <lineage>
        <taxon>Bacteria</taxon>
        <taxon>Pseudomonadati</taxon>
        <taxon>Pseudomonadota</taxon>
        <taxon>Gammaproteobacteria</taxon>
        <taxon>Pseudomonadales</taxon>
        <taxon>Pseudomonadaceae</taxon>
        <taxon>Stutzerimonas</taxon>
    </lineage>
</organism>
<dbReference type="EMBL" id="AMCZ02000007">
    <property type="protein sequence ID" value="EWC41913.1"/>
    <property type="molecule type" value="Genomic_DNA"/>
</dbReference>
<dbReference type="AlphaFoldDB" id="A0A061JTH8"/>
<evidence type="ECO:0000313" key="2">
    <source>
        <dbReference type="Proteomes" id="UP000026923"/>
    </source>
</evidence>
<sequence>MALDHRGWRRWAVARADALSTMAMDVSSLPSRVGRIGYAVAHPRAGCASLRRAIAEAFRYQESNRHIGKFGLDI</sequence>
<accession>A0A061JTH8</accession>
<proteinExistence type="predicted"/>
<dbReference type="Proteomes" id="UP000026923">
    <property type="component" value="Unassembled WGS sequence"/>
</dbReference>
<dbReference type="HOGENOM" id="CLU_2685080_0_0_6"/>
<evidence type="ECO:0000313" key="1">
    <source>
        <dbReference type="EMBL" id="EWC41913.1"/>
    </source>
</evidence>
<protein>
    <submittedName>
        <fullName evidence="1">Uncharacterized protein</fullName>
    </submittedName>
</protein>
<name>A0A061JTH8_STUST</name>
<dbReference type="RefSeq" id="WP_003292764.1">
    <property type="nucleotide sequence ID" value="NZ_KK020675.1"/>
</dbReference>
<comment type="caution">
    <text evidence="1">The sequence shown here is derived from an EMBL/GenBank/DDBJ whole genome shotgun (WGS) entry which is preliminary data.</text>
</comment>
<gene>
    <name evidence="1" type="ORF">B597_007670</name>
</gene>
<reference evidence="1 2" key="1">
    <citation type="journal article" date="2013" name="Genome Announc.">
        <title>Draft Genome of the Nitrogen-Fixing Bacterium Pseudomonas stutzeri Strain KOS6 Isolated from Industrial Hydrocarbon Sludge.</title>
        <authorList>
            <person name="Grigoryeva T.V."/>
            <person name="Laikov A.V."/>
            <person name="Naumova R.P."/>
            <person name="Manolov A.I."/>
            <person name="Larin A.K."/>
            <person name="Karpova I.Y."/>
            <person name="Semashko T.A."/>
            <person name="Alexeev D.G."/>
            <person name="Kostryukova E.S."/>
            <person name="Muller R."/>
            <person name="Govorun V.M."/>
        </authorList>
    </citation>
    <scope>NUCLEOTIDE SEQUENCE [LARGE SCALE GENOMIC DNA]</scope>
    <source>
        <strain evidence="1 2">KOS6</strain>
    </source>
</reference>